<dbReference type="EMBL" id="JACGXA010000001">
    <property type="protein sequence ID" value="MBA8802712.1"/>
    <property type="molecule type" value="Genomic_DNA"/>
</dbReference>
<dbReference type="PANTHER" id="PTHR21180">
    <property type="entry name" value="ENDONUCLEASE/EXONUCLEASE/PHOSPHATASE FAMILY DOMAIN-CONTAINING PROTEIN 1"/>
    <property type="match status" value="1"/>
</dbReference>
<dbReference type="GO" id="GO:0015627">
    <property type="term" value="C:type II protein secretion system complex"/>
    <property type="evidence" value="ECO:0007669"/>
    <property type="project" value="TreeGrafter"/>
</dbReference>
<evidence type="ECO:0000313" key="5">
    <source>
        <dbReference type="Proteomes" id="UP000580910"/>
    </source>
</evidence>
<evidence type="ECO:0000256" key="2">
    <source>
        <dbReference type="SAM" id="Phobius"/>
    </source>
</evidence>
<dbReference type="PANTHER" id="PTHR21180:SF32">
    <property type="entry name" value="ENDONUCLEASE_EXONUCLEASE_PHOSPHATASE FAMILY DOMAIN-CONTAINING PROTEIN 1"/>
    <property type="match status" value="1"/>
</dbReference>
<dbReference type="Proteomes" id="UP000580910">
    <property type="component" value="Unassembled WGS sequence"/>
</dbReference>
<dbReference type="InterPro" id="IPR051675">
    <property type="entry name" value="Endo/Exo/Phosphatase_dom_1"/>
</dbReference>
<dbReference type="Gene3D" id="3.10.560.10">
    <property type="entry name" value="Outer membrane lipoprotein wza domain like"/>
    <property type="match status" value="1"/>
</dbReference>
<sequence>MRTRRPSPEHEQAVSRRLELLSAELAQVRPEPVGEPEPEPDWLFGHTRVPRREPPDLPDLPDEASPPPALPVPGRHASRRAGPTLTAAIPETLRGRVRLGPGQVAVVAVLVALGLAVTCWWLVRGQPSTVEAPGVPAPVLSSGTPLAGAVVSPVAAAGATATASGTVTVDVAGKVRRPGIVVLDAGSRVIDALKRAGGARPGVDLSSLNLARVLVDGEQILVGVPAPVGVAASAVPVGGAPPGPLVNLNTATQEQLETLPEVGPVTAGSIVQWRTEHGGFTSVDELLEVDGIGDATLGKLAPYVTV</sequence>
<reference evidence="4 5" key="1">
    <citation type="submission" date="2020-07" db="EMBL/GenBank/DDBJ databases">
        <title>Sequencing the genomes of 1000 actinobacteria strains.</title>
        <authorList>
            <person name="Klenk H.-P."/>
        </authorList>
    </citation>
    <scope>NUCLEOTIDE SEQUENCE [LARGE SCALE GENOMIC DNA]</scope>
    <source>
        <strain evidence="4 5">DSM 21349</strain>
    </source>
</reference>
<feature type="region of interest" description="Disordered" evidence="1">
    <location>
        <begin position="25"/>
        <end position="80"/>
    </location>
</feature>
<dbReference type="Pfam" id="PF10531">
    <property type="entry name" value="SLBB"/>
    <property type="match status" value="1"/>
</dbReference>
<keyword evidence="2" id="KW-0472">Membrane</keyword>
<dbReference type="GO" id="GO:0015628">
    <property type="term" value="P:protein secretion by the type II secretion system"/>
    <property type="evidence" value="ECO:0007669"/>
    <property type="project" value="TreeGrafter"/>
</dbReference>
<proteinExistence type="predicted"/>
<dbReference type="RefSeq" id="WP_182537321.1">
    <property type="nucleotide sequence ID" value="NZ_JACGXA010000001.1"/>
</dbReference>
<evidence type="ECO:0000259" key="3">
    <source>
        <dbReference type="Pfam" id="PF10531"/>
    </source>
</evidence>
<comment type="caution">
    <text evidence="4">The sequence shown here is derived from an EMBL/GenBank/DDBJ whole genome shotgun (WGS) entry which is preliminary data.</text>
</comment>
<dbReference type="SUPFAM" id="SSF47781">
    <property type="entry name" value="RuvA domain 2-like"/>
    <property type="match status" value="1"/>
</dbReference>
<feature type="transmembrane region" description="Helical" evidence="2">
    <location>
        <begin position="104"/>
        <end position="123"/>
    </location>
</feature>
<name>A0A7W3IXZ1_9ACTN</name>
<keyword evidence="5" id="KW-1185">Reference proteome</keyword>
<dbReference type="InterPro" id="IPR019554">
    <property type="entry name" value="Soluble_ligand-bd"/>
</dbReference>
<protein>
    <submittedName>
        <fullName evidence="4">Competence protein ComEA</fullName>
    </submittedName>
</protein>
<keyword evidence="2" id="KW-1133">Transmembrane helix</keyword>
<feature type="domain" description="Soluble ligand binding" evidence="3">
    <location>
        <begin position="169"/>
        <end position="221"/>
    </location>
</feature>
<evidence type="ECO:0000313" key="4">
    <source>
        <dbReference type="EMBL" id="MBA8802712.1"/>
    </source>
</evidence>
<dbReference type="AlphaFoldDB" id="A0A7W3IXZ1"/>
<keyword evidence="2" id="KW-0812">Transmembrane</keyword>
<gene>
    <name evidence="4" type="ORF">FB382_001003</name>
</gene>
<accession>A0A7W3IXZ1</accession>
<organism evidence="4 5">
    <name type="scientific">Nocardioides ginsengisegetis</name>
    <dbReference type="NCBI Taxonomy" id="661491"/>
    <lineage>
        <taxon>Bacteria</taxon>
        <taxon>Bacillati</taxon>
        <taxon>Actinomycetota</taxon>
        <taxon>Actinomycetes</taxon>
        <taxon>Propionibacteriales</taxon>
        <taxon>Nocardioidaceae</taxon>
        <taxon>Nocardioides</taxon>
    </lineage>
</organism>
<dbReference type="InterPro" id="IPR010994">
    <property type="entry name" value="RuvA_2-like"/>
</dbReference>
<evidence type="ECO:0000256" key="1">
    <source>
        <dbReference type="SAM" id="MobiDB-lite"/>
    </source>
</evidence>
<dbReference type="Gene3D" id="1.10.150.320">
    <property type="entry name" value="Photosystem II 12 kDa extrinsic protein"/>
    <property type="match status" value="1"/>
</dbReference>
<dbReference type="Pfam" id="PF12836">
    <property type="entry name" value="HHH_3"/>
    <property type="match status" value="1"/>
</dbReference>